<sequence>MIVPLQSISRTRTERTLHCALMVPDVLPETLTVSGPQVVTGRHRAPSPVDVSVALMAWRVSLVFSQCLTQDRPGPEGVCPAVTLYRDVASVCPCQRRVLSCLHVLLELLQTAKVLSRGLSRAETGKVDEHEAVLRPCTAQLESHISREFANSSPHALAITFRFHVDLNIAWRRRRQPEPLSPGKVFNVSAWLEPNIASRDQ</sequence>
<evidence type="ECO:0000313" key="2">
    <source>
        <dbReference type="Proteomes" id="UP000271974"/>
    </source>
</evidence>
<dbReference type="EMBL" id="RQTK01000371">
    <property type="protein sequence ID" value="RUS80826.1"/>
    <property type="molecule type" value="Genomic_DNA"/>
</dbReference>
<evidence type="ECO:0000313" key="1">
    <source>
        <dbReference type="EMBL" id="RUS80826.1"/>
    </source>
</evidence>
<dbReference type="AlphaFoldDB" id="A0A433TH34"/>
<protein>
    <submittedName>
        <fullName evidence="1">Uncharacterized protein</fullName>
    </submittedName>
</protein>
<organism evidence="1 2">
    <name type="scientific">Elysia chlorotica</name>
    <name type="common">Eastern emerald elysia</name>
    <name type="synonym">Sea slug</name>
    <dbReference type="NCBI Taxonomy" id="188477"/>
    <lineage>
        <taxon>Eukaryota</taxon>
        <taxon>Metazoa</taxon>
        <taxon>Spiralia</taxon>
        <taxon>Lophotrochozoa</taxon>
        <taxon>Mollusca</taxon>
        <taxon>Gastropoda</taxon>
        <taxon>Heterobranchia</taxon>
        <taxon>Euthyneura</taxon>
        <taxon>Panpulmonata</taxon>
        <taxon>Sacoglossa</taxon>
        <taxon>Placobranchoidea</taxon>
        <taxon>Plakobranchidae</taxon>
        <taxon>Elysia</taxon>
    </lineage>
</organism>
<name>A0A433TH34_ELYCH</name>
<proteinExistence type="predicted"/>
<comment type="caution">
    <text evidence="1">The sequence shown here is derived from an EMBL/GenBank/DDBJ whole genome shotgun (WGS) entry which is preliminary data.</text>
</comment>
<gene>
    <name evidence="1" type="ORF">EGW08_011407</name>
</gene>
<keyword evidence="2" id="KW-1185">Reference proteome</keyword>
<dbReference type="Proteomes" id="UP000271974">
    <property type="component" value="Unassembled WGS sequence"/>
</dbReference>
<reference evidence="1 2" key="1">
    <citation type="submission" date="2019-01" db="EMBL/GenBank/DDBJ databases">
        <title>A draft genome assembly of the solar-powered sea slug Elysia chlorotica.</title>
        <authorList>
            <person name="Cai H."/>
            <person name="Li Q."/>
            <person name="Fang X."/>
            <person name="Li J."/>
            <person name="Curtis N.E."/>
            <person name="Altenburger A."/>
            <person name="Shibata T."/>
            <person name="Feng M."/>
            <person name="Maeda T."/>
            <person name="Schwartz J.A."/>
            <person name="Shigenobu S."/>
            <person name="Lundholm N."/>
            <person name="Nishiyama T."/>
            <person name="Yang H."/>
            <person name="Hasebe M."/>
            <person name="Li S."/>
            <person name="Pierce S.K."/>
            <person name="Wang J."/>
        </authorList>
    </citation>
    <scope>NUCLEOTIDE SEQUENCE [LARGE SCALE GENOMIC DNA]</scope>
    <source>
        <strain evidence="1">EC2010</strain>
        <tissue evidence="1">Whole organism of an adult</tissue>
    </source>
</reference>
<accession>A0A433TH34</accession>